<evidence type="ECO:0000256" key="11">
    <source>
        <dbReference type="SAM" id="Coils"/>
    </source>
</evidence>
<evidence type="ECO:0000256" key="1">
    <source>
        <dbReference type="ARBA" id="ARBA00007472"/>
    </source>
</evidence>
<organism evidence="13 14">
    <name type="scientific">Fusarium equiseti</name>
    <name type="common">Fusarium scirpi</name>
    <dbReference type="NCBI Taxonomy" id="61235"/>
    <lineage>
        <taxon>Eukaryota</taxon>
        <taxon>Fungi</taxon>
        <taxon>Dikarya</taxon>
        <taxon>Ascomycota</taxon>
        <taxon>Pezizomycotina</taxon>
        <taxon>Sordariomycetes</taxon>
        <taxon>Hypocreomycetidae</taxon>
        <taxon>Hypocreales</taxon>
        <taxon>Nectriaceae</taxon>
        <taxon>Fusarium</taxon>
        <taxon>Fusarium incarnatum-equiseti species complex</taxon>
    </lineage>
</organism>
<comment type="caution">
    <text evidence="13">The sequence shown here is derived from an EMBL/GenBank/DDBJ whole genome shotgun (WGS) entry which is preliminary data.</text>
</comment>
<comment type="similarity">
    <text evidence="1 10">Belongs to the SHE9 family.</text>
</comment>
<dbReference type="Proteomes" id="UP000693738">
    <property type="component" value="Unassembled WGS sequence"/>
</dbReference>
<comment type="subunit">
    <text evidence="10">Homooligomer.</text>
</comment>
<comment type="function">
    <text evidence="9">Required for the maintenance of the structure of the mitochondrial inner membrane. Involved in mitochondrial morphology. Causes growth arrest when highly overexpressed.</text>
</comment>
<evidence type="ECO:0000256" key="2">
    <source>
        <dbReference type="ARBA" id="ARBA00022692"/>
    </source>
</evidence>
<accession>A0A8J2IY98</accession>
<feature type="coiled-coil region" evidence="11">
    <location>
        <begin position="278"/>
        <end position="312"/>
    </location>
</feature>
<evidence type="ECO:0000256" key="8">
    <source>
        <dbReference type="ARBA" id="ARBA00023136"/>
    </source>
</evidence>
<evidence type="ECO:0000256" key="4">
    <source>
        <dbReference type="ARBA" id="ARBA00022946"/>
    </source>
</evidence>
<proteinExistence type="inferred from homology"/>
<feature type="transmembrane region" description="Helical" evidence="10">
    <location>
        <begin position="563"/>
        <end position="586"/>
    </location>
</feature>
<reference evidence="13" key="1">
    <citation type="submission" date="2021-05" db="EMBL/GenBank/DDBJ databases">
        <authorList>
            <person name="Khan N."/>
        </authorList>
    </citation>
    <scope>NUCLEOTIDE SEQUENCE</scope>
</reference>
<keyword evidence="8 10" id="KW-0472">Membrane</keyword>
<name>A0A8J2IY98_FUSEQ</name>
<feature type="region of interest" description="Disordered" evidence="12">
    <location>
        <begin position="139"/>
        <end position="234"/>
    </location>
</feature>
<protein>
    <recommendedName>
        <fullName evidence="10">Sensitive to high expression protein 9, mitochondrial</fullName>
    </recommendedName>
</protein>
<sequence length="588" mass="65187">MKFSAPPHFLLPVIALKHSSKDPDKPESRLQRNDIKGGDCIWYCPGGRKSPGTEPAVAPWNGSAQAHAFVPSTQHLFLRLQGLPPTTTTPLLYRTKAFSGRHAAVRPSSGKACLEQCAIRFRSDHEAGQVMLGGLGISKLNATPPKDPEASSRTNSDVEAELQSILKPRPNILKELQPPAERPKLEDVKASTENPLPKDDKPEPPKTEEAKADTTKPDDAAPSQETQSTSDSLQVLRDRAQHRVSELKERFGHAMGTLQYRAMNASQTLNDITGYTSIETIKQQNAKLEKALAEAHERVRNARQEYKTSNASRATTQREVTTLLARKDSWSPIDLERFTELYRADHTLEGKVASSQEALTEAEIEEQRLSQQLNAGILKRYHEEQIWSDRIRKASTWGTWGLMGMNFLLFVILQFVAEPWKRRRLVKGVVAEEKAVLEEVRGELEQVKLAIENQNNSAAAAAFASAVAATREADVEPITEIAEAEQVPAENLFAAEEASTTEVPVATPIEPENEAPIPDSFSTRVWEDVLLDPLWWRAQADWCKAKADDLCSERRINLRMKDASLLALQGALAGAVFTGSIALLIVRR</sequence>
<comment type="subcellular location">
    <subcellularLocation>
        <location evidence="10">Mitochondrion inner membrane</location>
        <topology evidence="10">Multi-pass membrane protein</topology>
    </subcellularLocation>
</comment>
<evidence type="ECO:0000256" key="3">
    <source>
        <dbReference type="ARBA" id="ARBA00022792"/>
    </source>
</evidence>
<evidence type="ECO:0000256" key="12">
    <source>
        <dbReference type="SAM" id="MobiDB-lite"/>
    </source>
</evidence>
<feature type="coiled-coil region" evidence="11">
    <location>
        <begin position="430"/>
        <end position="457"/>
    </location>
</feature>
<dbReference type="PANTHER" id="PTHR31961:SF3">
    <property type="entry name" value="SENSITIVE TO HIGH EXPRESSION PROTEIN 9, MITOCHONDRIAL"/>
    <property type="match status" value="1"/>
</dbReference>
<keyword evidence="5 10" id="KW-1133">Transmembrane helix</keyword>
<dbReference type="GO" id="GO:0005743">
    <property type="term" value="C:mitochondrial inner membrane"/>
    <property type="evidence" value="ECO:0007669"/>
    <property type="project" value="UniProtKB-SubCell"/>
</dbReference>
<keyword evidence="2 10" id="KW-0812">Transmembrane</keyword>
<feature type="compositionally biased region" description="Polar residues" evidence="12">
    <location>
        <begin position="223"/>
        <end position="233"/>
    </location>
</feature>
<dbReference type="EMBL" id="CAJSTJ010000141">
    <property type="protein sequence ID" value="CAG7561574.1"/>
    <property type="molecule type" value="Genomic_DNA"/>
</dbReference>
<keyword evidence="6 11" id="KW-0175">Coiled coil</keyword>
<dbReference type="AlphaFoldDB" id="A0A8J2IY98"/>
<evidence type="ECO:0000256" key="10">
    <source>
        <dbReference type="RuleBase" id="RU364128"/>
    </source>
</evidence>
<evidence type="ECO:0000313" key="14">
    <source>
        <dbReference type="Proteomes" id="UP000693738"/>
    </source>
</evidence>
<evidence type="ECO:0000256" key="7">
    <source>
        <dbReference type="ARBA" id="ARBA00023128"/>
    </source>
</evidence>
<evidence type="ECO:0000313" key="13">
    <source>
        <dbReference type="EMBL" id="CAG7561574.1"/>
    </source>
</evidence>
<keyword evidence="4 10" id="KW-0809">Transit peptide</keyword>
<dbReference type="InterPro" id="IPR008839">
    <property type="entry name" value="MDM33_fungi"/>
</dbReference>
<keyword evidence="3 10" id="KW-0999">Mitochondrion inner membrane</keyword>
<evidence type="ECO:0000256" key="9">
    <source>
        <dbReference type="ARBA" id="ARBA00024807"/>
    </source>
</evidence>
<dbReference type="GO" id="GO:0007007">
    <property type="term" value="P:inner mitochondrial membrane organization"/>
    <property type="evidence" value="ECO:0007669"/>
    <property type="project" value="TreeGrafter"/>
</dbReference>
<keyword evidence="7 10" id="KW-0496">Mitochondrion</keyword>
<evidence type="ECO:0000256" key="6">
    <source>
        <dbReference type="ARBA" id="ARBA00023054"/>
    </source>
</evidence>
<feature type="transmembrane region" description="Helical" evidence="10">
    <location>
        <begin position="397"/>
        <end position="417"/>
    </location>
</feature>
<evidence type="ECO:0000256" key="5">
    <source>
        <dbReference type="ARBA" id="ARBA00022989"/>
    </source>
</evidence>
<feature type="compositionally biased region" description="Basic and acidic residues" evidence="12">
    <location>
        <begin position="181"/>
        <end position="219"/>
    </location>
</feature>
<dbReference type="PANTHER" id="PTHR31961">
    <property type="entry name" value="SENSITIVE TO HIGH EXPRESSION PROTEIN 9, MITOCHONDRIAL"/>
    <property type="match status" value="1"/>
</dbReference>
<gene>
    <name evidence="13" type="ORF">FEQUK3_LOCUS7295</name>
</gene>
<dbReference type="Pfam" id="PF05546">
    <property type="entry name" value="She9_MDM33"/>
    <property type="match status" value="1"/>
</dbReference>